<name>A0AAE0ZBT5_9GAST</name>
<evidence type="ECO:0000313" key="5">
    <source>
        <dbReference type="EMBL" id="KAK3766579.1"/>
    </source>
</evidence>
<evidence type="ECO:0000256" key="3">
    <source>
        <dbReference type="SAM" id="SignalP"/>
    </source>
</evidence>
<keyword evidence="1" id="KW-0646">Protease inhibitor</keyword>
<gene>
    <name evidence="5" type="ORF">RRG08_042360</name>
</gene>
<dbReference type="Gene3D" id="2.10.22.10">
    <property type="entry name" value="Antistasin, domain 1"/>
    <property type="match status" value="1"/>
</dbReference>
<dbReference type="InterPro" id="IPR011061">
    <property type="entry name" value="Hirudin/antistatin"/>
</dbReference>
<comment type="caution">
    <text evidence="5">The sequence shown here is derived from an EMBL/GenBank/DDBJ whole genome shotgun (WGS) entry which is preliminary data.</text>
</comment>
<evidence type="ECO:0000256" key="1">
    <source>
        <dbReference type="ARBA" id="ARBA00022690"/>
    </source>
</evidence>
<dbReference type="GO" id="GO:0004867">
    <property type="term" value="F:serine-type endopeptidase inhibitor activity"/>
    <property type="evidence" value="ECO:0007669"/>
    <property type="project" value="UniProtKB-KW"/>
</dbReference>
<dbReference type="PROSITE" id="PS51252">
    <property type="entry name" value="ANTISTASIN"/>
    <property type="match status" value="1"/>
</dbReference>
<feature type="domain" description="Antistasin-like" evidence="4">
    <location>
        <begin position="79"/>
        <end position="104"/>
    </location>
</feature>
<sequence length="115" mass="12045">MKVVFAFAVFLLAAAAVEEKRQLVGICVEECSMALSDSTIMAALGVKQQCPDGHVCKSNGCGHTCQPVTKTTIPTKSQCSGVMCAMFCIDGFQLGPDGCPICRCATKPLPTLVVS</sequence>
<feature type="chain" id="PRO_5042069281" description="Antistasin-like domain-containing protein" evidence="3">
    <location>
        <begin position="17"/>
        <end position="115"/>
    </location>
</feature>
<dbReference type="Proteomes" id="UP001283361">
    <property type="component" value="Unassembled WGS sequence"/>
</dbReference>
<evidence type="ECO:0000256" key="2">
    <source>
        <dbReference type="ARBA" id="ARBA00022900"/>
    </source>
</evidence>
<accession>A0AAE0ZBT5</accession>
<keyword evidence="6" id="KW-1185">Reference proteome</keyword>
<evidence type="ECO:0000313" key="6">
    <source>
        <dbReference type="Proteomes" id="UP001283361"/>
    </source>
</evidence>
<reference evidence="5" key="1">
    <citation type="journal article" date="2023" name="G3 (Bethesda)">
        <title>A reference genome for the long-term kleptoplast-retaining sea slug Elysia crispata morphotype clarki.</title>
        <authorList>
            <person name="Eastman K.E."/>
            <person name="Pendleton A.L."/>
            <person name="Shaikh M.A."/>
            <person name="Suttiyut T."/>
            <person name="Ogas R."/>
            <person name="Tomko P."/>
            <person name="Gavelis G."/>
            <person name="Widhalm J.R."/>
            <person name="Wisecaver J.H."/>
        </authorList>
    </citation>
    <scope>NUCLEOTIDE SEQUENCE</scope>
    <source>
        <strain evidence="5">ECLA1</strain>
    </source>
</reference>
<evidence type="ECO:0000259" key="4">
    <source>
        <dbReference type="PROSITE" id="PS51252"/>
    </source>
</evidence>
<dbReference type="EMBL" id="JAWDGP010004208">
    <property type="protein sequence ID" value="KAK3766579.1"/>
    <property type="molecule type" value="Genomic_DNA"/>
</dbReference>
<dbReference type="InterPro" id="IPR004094">
    <property type="entry name" value="Antistasin-like"/>
</dbReference>
<keyword evidence="2" id="KW-0722">Serine protease inhibitor</keyword>
<dbReference type="AlphaFoldDB" id="A0AAE0ZBT5"/>
<protein>
    <recommendedName>
        <fullName evidence="4">Antistasin-like domain-containing protein</fullName>
    </recommendedName>
</protein>
<feature type="signal peptide" evidence="3">
    <location>
        <begin position="1"/>
        <end position="16"/>
    </location>
</feature>
<proteinExistence type="predicted"/>
<organism evidence="5 6">
    <name type="scientific">Elysia crispata</name>
    <name type="common">lettuce slug</name>
    <dbReference type="NCBI Taxonomy" id="231223"/>
    <lineage>
        <taxon>Eukaryota</taxon>
        <taxon>Metazoa</taxon>
        <taxon>Spiralia</taxon>
        <taxon>Lophotrochozoa</taxon>
        <taxon>Mollusca</taxon>
        <taxon>Gastropoda</taxon>
        <taxon>Heterobranchia</taxon>
        <taxon>Euthyneura</taxon>
        <taxon>Panpulmonata</taxon>
        <taxon>Sacoglossa</taxon>
        <taxon>Placobranchoidea</taxon>
        <taxon>Plakobranchidae</taxon>
        <taxon>Elysia</taxon>
    </lineage>
</organism>
<keyword evidence="3" id="KW-0732">Signal</keyword>
<dbReference type="Pfam" id="PF02822">
    <property type="entry name" value="Antistasin"/>
    <property type="match status" value="1"/>
</dbReference>
<dbReference type="SUPFAM" id="SSF57262">
    <property type="entry name" value="Leech antihemostatic proteins"/>
    <property type="match status" value="1"/>
</dbReference>